<evidence type="ECO:0000256" key="1">
    <source>
        <dbReference type="SAM" id="MobiDB-lite"/>
    </source>
</evidence>
<dbReference type="Proteomes" id="UP000441336">
    <property type="component" value="Unassembled WGS sequence"/>
</dbReference>
<reference evidence="2 3" key="1">
    <citation type="submission" date="2019-12" db="EMBL/GenBank/DDBJ databases">
        <title>Hymenobacter sp. HMF4947 Genome sequencing and assembly.</title>
        <authorList>
            <person name="Kang H."/>
            <person name="Cha I."/>
            <person name="Kim H."/>
            <person name="Joh K."/>
        </authorList>
    </citation>
    <scope>NUCLEOTIDE SEQUENCE [LARGE SCALE GENOMIC DNA]</scope>
    <source>
        <strain evidence="2 3">HMF4947</strain>
    </source>
</reference>
<proteinExistence type="predicted"/>
<sequence>MKTYPTMSADRLQLISQILGIGRGEYLGAPATPPRRARPTTSAAARKAVPPITAATKQRTTK</sequence>
<protein>
    <submittedName>
        <fullName evidence="2">Uncharacterized protein</fullName>
    </submittedName>
</protein>
<gene>
    <name evidence="2" type="ORF">GO988_02025</name>
</gene>
<dbReference type="EMBL" id="WQKZ01000001">
    <property type="protein sequence ID" value="MVN75096.1"/>
    <property type="molecule type" value="Genomic_DNA"/>
</dbReference>
<evidence type="ECO:0000313" key="2">
    <source>
        <dbReference type="EMBL" id="MVN75096.1"/>
    </source>
</evidence>
<comment type="caution">
    <text evidence="2">The sequence shown here is derived from an EMBL/GenBank/DDBJ whole genome shotgun (WGS) entry which is preliminary data.</text>
</comment>
<dbReference type="RefSeq" id="WP_157561862.1">
    <property type="nucleotide sequence ID" value="NZ_WQKZ01000001.1"/>
</dbReference>
<accession>A0A7K1T9L1</accession>
<evidence type="ECO:0000313" key="3">
    <source>
        <dbReference type="Proteomes" id="UP000441336"/>
    </source>
</evidence>
<name>A0A7K1T9L1_9BACT</name>
<feature type="region of interest" description="Disordered" evidence="1">
    <location>
        <begin position="26"/>
        <end position="62"/>
    </location>
</feature>
<organism evidence="2 3">
    <name type="scientific">Hymenobacter ginkgonis</name>
    <dbReference type="NCBI Taxonomy" id="2682976"/>
    <lineage>
        <taxon>Bacteria</taxon>
        <taxon>Pseudomonadati</taxon>
        <taxon>Bacteroidota</taxon>
        <taxon>Cytophagia</taxon>
        <taxon>Cytophagales</taxon>
        <taxon>Hymenobacteraceae</taxon>
        <taxon>Hymenobacter</taxon>
    </lineage>
</organism>
<dbReference type="AlphaFoldDB" id="A0A7K1T9L1"/>
<keyword evidence="3" id="KW-1185">Reference proteome</keyword>